<proteinExistence type="predicted"/>
<accession>F4KVL1</accession>
<protein>
    <recommendedName>
        <fullName evidence="1">DUF5615 domain-containing protein</fullName>
    </recommendedName>
</protein>
<dbReference type="KEGG" id="hhy:Halhy_4632"/>
<dbReference type="Pfam" id="PF18480">
    <property type="entry name" value="DUF5615"/>
    <property type="match status" value="1"/>
</dbReference>
<sequence>MRFLADENLNNHIYRSLLLQRPGLDIVRVQDVGLSGKPDPEVLKWAVAENRILITHDVRTIPPLALEWMNENRPIPGIFLVEQDASLGQIILDLLLVVDASDQSEWDGLMYYLPL</sequence>
<dbReference type="HOGENOM" id="CLU_166921_0_0_10"/>
<feature type="domain" description="DUF5615" evidence="1">
    <location>
        <begin position="1"/>
        <end position="58"/>
    </location>
</feature>
<reference key="2">
    <citation type="submission" date="2011-04" db="EMBL/GenBank/DDBJ databases">
        <title>Complete sequence of chromosome of Haliscomenobacter hydrossis DSM 1100.</title>
        <authorList>
            <consortium name="US DOE Joint Genome Institute (JGI-PGF)"/>
            <person name="Lucas S."/>
            <person name="Han J."/>
            <person name="Lapidus A."/>
            <person name="Bruce D."/>
            <person name="Goodwin L."/>
            <person name="Pitluck S."/>
            <person name="Peters L."/>
            <person name="Kyrpides N."/>
            <person name="Mavromatis K."/>
            <person name="Ivanova N."/>
            <person name="Ovchinnikova G."/>
            <person name="Pagani I."/>
            <person name="Daligault H."/>
            <person name="Detter J.C."/>
            <person name="Han C."/>
            <person name="Land M."/>
            <person name="Hauser L."/>
            <person name="Markowitz V."/>
            <person name="Cheng J.-F."/>
            <person name="Hugenholtz P."/>
            <person name="Woyke T."/>
            <person name="Wu D."/>
            <person name="Verbarg S."/>
            <person name="Frueling A."/>
            <person name="Brambilla E."/>
            <person name="Klenk H.-P."/>
            <person name="Eisen J.A."/>
        </authorList>
    </citation>
    <scope>NUCLEOTIDE SEQUENCE</scope>
    <source>
        <strain>DSM 1100</strain>
    </source>
</reference>
<dbReference type="AlphaFoldDB" id="F4KVL1"/>
<dbReference type="RefSeq" id="WP_013767006.1">
    <property type="nucleotide sequence ID" value="NC_015510.1"/>
</dbReference>
<dbReference type="STRING" id="760192.Halhy_4632"/>
<name>F4KVL1_HALH1</name>
<evidence type="ECO:0000313" key="3">
    <source>
        <dbReference type="Proteomes" id="UP000008461"/>
    </source>
</evidence>
<dbReference type="EMBL" id="CP002691">
    <property type="protein sequence ID" value="AEE52468.1"/>
    <property type="molecule type" value="Genomic_DNA"/>
</dbReference>
<dbReference type="OrthoDB" id="530832at2"/>
<dbReference type="InterPro" id="IPR041049">
    <property type="entry name" value="DUF5615"/>
</dbReference>
<keyword evidence="3" id="KW-1185">Reference proteome</keyword>
<evidence type="ECO:0000259" key="1">
    <source>
        <dbReference type="Pfam" id="PF18480"/>
    </source>
</evidence>
<evidence type="ECO:0000313" key="2">
    <source>
        <dbReference type="EMBL" id="AEE52468.1"/>
    </source>
</evidence>
<dbReference type="eggNOG" id="COG4634">
    <property type="taxonomic scope" value="Bacteria"/>
</dbReference>
<reference evidence="2 3" key="1">
    <citation type="journal article" date="2011" name="Stand. Genomic Sci.">
        <title>Complete genome sequence of Haliscomenobacter hydrossis type strain (O).</title>
        <authorList>
            <consortium name="US DOE Joint Genome Institute (JGI-PGF)"/>
            <person name="Daligault H."/>
            <person name="Lapidus A."/>
            <person name="Zeytun A."/>
            <person name="Nolan M."/>
            <person name="Lucas S."/>
            <person name="Del Rio T.G."/>
            <person name="Tice H."/>
            <person name="Cheng J.F."/>
            <person name="Tapia R."/>
            <person name="Han C."/>
            <person name="Goodwin L."/>
            <person name="Pitluck S."/>
            <person name="Liolios K."/>
            <person name="Pagani I."/>
            <person name="Ivanova N."/>
            <person name="Huntemann M."/>
            <person name="Mavromatis K."/>
            <person name="Mikhailova N."/>
            <person name="Pati A."/>
            <person name="Chen A."/>
            <person name="Palaniappan K."/>
            <person name="Land M."/>
            <person name="Hauser L."/>
            <person name="Brambilla E.M."/>
            <person name="Rohde M."/>
            <person name="Verbarg S."/>
            <person name="Goker M."/>
            <person name="Bristow J."/>
            <person name="Eisen J.A."/>
            <person name="Markowitz V."/>
            <person name="Hugenholtz P."/>
            <person name="Kyrpides N.C."/>
            <person name="Klenk H.P."/>
            <person name="Woyke T."/>
        </authorList>
    </citation>
    <scope>NUCLEOTIDE SEQUENCE [LARGE SCALE GENOMIC DNA]</scope>
    <source>
        <strain evidence="3">ATCC 27775 / DSM 1100 / LMG 10767 / O</strain>
    </source>
</reference>
<organism evidence="2 3">
    <name type="scientific">Haliscomenobacter hydrossis (strain ATCC 27775 / DSM 1100 / LMG 10767 / O)</name>
    <dbReference type="NCBI Taxonomy" id="760192"/>
    <lineage>
        <taxon>Bacteria</taxon>
        <taxon>Pseudomonadati</taxon>
        <taxon>Bacteroidota</taxon>
        <taxon>Saprospiria</taxon>
        <taxon>Saprospirales</taxon>
        <taxon>Haliscomenobacteraceae</taxon>
        <taxon>Haliscomenobacter</taxon>
    </lineage>
</organism>
<dbReference type="Proteomes" id="UP000008461">
    <property type="component" value="Chromosome"/>
</dbReference>
<gene>
    <name evidence="2" type="ordered locus">Halhy_4632</name>
</gene>